<organism evidence="2 4">
    <name type="scientific">Enterococcus gilvus ATCC BAA-350</name>
    <dbReference type="NCBI Taxonomy" id="1158614"/>
    <lineage>
        <taxon>Bacteria</taxon>
        <taxon>Bacillati</taxon>
        <taxon>Bacillota</taxon>
        <taxon>Bacilli</taxon>
        <taxon>Lactobacillales</taxon>
        <taxon>Enterococcaceae</taxon>
        <taxon>Enterococcus</taxon>
    </lineage>
</organism>
<dbReference type="OrthoDB" id="2195046at2"/>
<evidence type="ECO:0000259" key="1">
    <source>
        <dbReference type="Pfam" id="PF13731"/>
    </source>
</evidence>
<dbReference type="PATRIC" id="fig|1158614.3.peg.3882"/>
<evidence type="ECO:0000313" key="5">
    <source>
        <dbReference type="Proteomes" id="UP000014160"/>
    </source>
</evidence>
<dbReference type="EMBL" id="ASWH01000001">
    <property type="protein sequence ID" value="EOW80789.1"/>
    <property type="molecule type" value="Genomic_DNA"/>
</dbReference>
<reference evidence="3 5" key="2">
    <citation type="submission" date="2013-03" db="EMBL/GenBank/DDBJ databases">
        <title>The Genome Sequence of Enterococcus gilvus ATCC BAA-350 (PacBio/Illumina hybrid assembly).</title>
        <authorList>
            <consortium name="The Broad Institute Genomics Platform"/>
            <consortium name="The Broad Institute Genome Sequencing Center for Infectious Disease"/>
            <person name="Earl A."/>
            <person name="Russ C."/>
            <person name="Gilmore M."/>
            <person name="Surin D."/>
            <person name="Walker B."/>
            <person name="Young S."/>
            <person name="Zeng Q."/>
            <person name="Gargeya S."/>
            <person name="Fitzgerald M."/>
            <person name="Haas B."/>
            <person name="Abouelleil A."/>
            <person name="Allen A.W."/>
            <person name="Alvarado L."/>
            <person name="Arachchi H.M."/>
            <person name="Berlin A.M."/>
            <person name="Chapman S.B."/>
            <person name="Gainer-Dewar J."/>
            <person name="Goldberg J."/>
            <person name="Griggs A."/>
            <person name="Gujja S."/>
            <person name="Hansen M."/>
            <person name="Howarth C."/>
            <person name="Imamovic A."/>
            <person name="Ireland A."/>
            <person name="Larimer J."/>
            <person name="McCowan C."/>
            <person name="Murphy C."/>
            <person name="Pearson M."/>
            <person name="Poon T.W."/>
            <person name="Priest M."/>
            <person name="Roberts A."/>
            <person name="Saif S."/>
            <person name="Shea T."/>
            <person name="Sisk P."/>
            <person name="Sykes S."/>
            <person name="Wortman J."/>
            <person name="Nusbaum C."/>
            <person name="Birren B."/>
        </authorList>
    </citation>
    <scope>NUCLEOTIDE SEQUENCE [LARGE SCALE GENOMIC DNA]</scope>
    <source>
        <strain evidence="3 5">ATCC BAA-350</strain>
    </source>
</reference>
<feature type="domain" description="WxL" evidence="1">
    <location>
        <begin position="663"/>
        <end position="829"/>
    </location>
</feature>
<proteinExistence type="predicted"/>
<evidence type="ECO:0000313" key="4">
    <source>
        <dbReference type="Proteomes" id="UP000013750"/>
    </source>
</evidence>
<dbReference type="AlphaFoldDB" id="R2V8D6"/>
<dbReference type="Proteomes" id="UP000013750">
    <property type="component" value="Unassembled WGS sequence"/>
</dbReference>
<keyword evidence="5" id="KW-1185">Reference proteome</keyword>
<dbReference type="eggNOG" id="COG4886">
    <property type="taxonomic scope" value="Bacteria"/>
</dbReference>
<protein>
    <recommendedName>
        <fullName evidence="1">WxL domain-containing protein</fullName>
    </recommendedName>
</protein>
<dbReference type="Pfam" id="PF13731">
    <property type="entry name" value="WxL"/>
    <property type="match status" value="1"/>
</dbReference>
<dbReference type="RefSeq" id="WP_010782217.1">
    <property type="nucleotide sequence ID" value="NZ_ASWH01000001.1"/>
</dbReference>
<comment type="caution">
    <text evidence="2">The sequence shown here is derived from an EMBL/GenBank/DDBJ whole genome shotgun (WGS) entry which is preliminary data.</text>
</comment>
<name>R2V8D6_9ENTE</name>
<dbReference type="HOGENOM" id="CLU_001757_2_0_9"/>
<accession>R2V8D6</accession>
<evidence type="ECO:0000313" key="3">
    <source>
        <dbReference type="EMBL" id="EOW80789.1"/>
    </source>
</evidence>
<dbReference type="EMBL" id="AJDQ01000012">
    <property type="protein sequence ID" value="EOI53936.1"/>
    <property type="molecule type" value="Genomic_DNA"/>
</dbReference>
<evidence type="ECO:0000313" key="2">
    <source>
        <dbReference type="EMBL" id="EOI53936.1"/>
    </source>
</evidence>
<gene>
    <name evidence="3" type="ORF">I592_00073</name>
    <name evidence="2" type="ORF">UKC_03889</name>
</gene>
<dbReference type="Proteomes" id="UP000014160">
    <property type="component" value="Unassembled WGS sequence"/>
</dbReference>
<dbReference type="InterPro" id="IPR027994">
    <property type="entry name" value="WxL_dom"/>
</dbReference>
<reference evidence="2 4" key="1">
    <citation type="submission" date="2013-02" db="EMBL/GenBank/DDBJ databases">
        <title>The Genome Sequence of Enterococcus gilvus ATCC BAA-350.</title>
        <authorList>
            <consortium name="The Broad Institute Genome Sequencing Platform"/>
            <consortium name="The Broad Institute Genome Sequencing Center for Infectious Disease"/>
            <person name="Earl A.M."/>
            <person name="Gilmore M.S."/>
            <person name="Lebreton F."/>
            <person name="Walker B."/>
            <person name="Young S.K."/>
            <person name="Zeng Q."/>
            <person name="Gargeya S."/>
            <person name="Fitzgerald M."/>
            <person name="Haas B."/>
            <person name="Abouelleil A."/>
            <person name="Alvarado L."/>
            <person name="Arachchi H.M."/>
            <person name="Berlin A.M."/>
            <person name="Chapman S.B."/>
            <person name="Dewar J."/>
            <person name="Goldberg J."/>
            <person name="Griggs A."/>
            <person name="Gujja S."/>
            <person name="Hansen M."/>
            <person name="Howarth C."/>
            <person name="Imamovic A."/>
            <person name="Larimer J."/>
            <person name="McCowan C."/>
            <person name="Murphy C."/>
            <person name="Neiman D."/>
            <person name="Pearson M."/>
            <person name="Priest M."/>
            <person name="Roberts A."/>
            <person name="Saif S."/>
            <person name="Shea T."/>
            <person name="Sisk P."/>
            <person name="Sykes S."/>
            <person name="Wortman J."/>
            <person name="Nusbaum C."/>
            <person name="Birren B."/>
        </authorList>
    </citation>
    <scope>NUCLEOTIDE SEQUENCE [LARGE SCALE GENOMIC DNA]</scope>
    <source>
        <strain evidence="2 4">ATCC BAA-350</strain>
    </source>
</reference>
<sequence>MKKLKKILSWGITVASLMVVLVGMPMDVFANPAMNRPHDFDVEFNAKFLFPDGTDAKNLNITAERWRADYNNMTLASTTKLATLPDKIPYDAGLQRYHISGAFVQNNVTGWGAWSNNASDCKGIYFYYKNLTISDMAYIKTITPIQKTYSDELLGWYYPSAIGSASSLGRSIRNIDTFNMHYVRSGGKIYYRSVSPIYWPPTDAVPFSAHRGWASRSPWSNTYLYDYVGKENGMNSANNQVITFRVNPFQIKENFVNKAGANITPPTGYTQGKLTDADAEQFTHTMTGTLPDVYTTGGKTYVLQGSYNGKTKPGTLDQTNPPTISVDYTDSSITNFDDAGQITVVYAEAKNVTEKHIEQSGSSIDSGLWDPASPKPIVINENLTIPYTVGENKTDSGNTTWEYVGWKYSTDPANTVKTTLKTDQITADKTVQYIFKKVSRKIKQSWVDADTPSSLVNLTTNPDTSEKVGDNESFTSTPAAILTDKSGDDWDYVGWEDVTNDSGTVHTTPVNLANIKTDTEINYHYRRKNTEATLNLTPDAAIIANGDTISWTSRLENTGSTKLKDMILKATSNWATGLTHPVTVQIKPAGKPVQTFTVGAGDWTSGVALTGVEIPNTAGSNYADITFTTTGTGAINQVLPAEIEVSGNMVSSVKADNFVRIDDPDEPNLEPTDSGLINIPNFYFGTVSVNPSAQVKGLDASEYQSGYKPYIRLIDQESMAGWDLKVRLGQFTSGTNTLPVNTQIELKNGSLKEVMNYNKGSEALSAVASLSTVAINSDSTDTQLASFTNQGVYHIDYGFSDVELKIPGNVGNAGSSYTANMNWTLSTTP</sequence>